<sequence>MPVLTSSPWALLVLGGALAGPAMAQLAPGTDTDTRPHPVPGQVLSDAEMLPAESRDSTGAVLLHQSPVRAQQQQRNAYSDSAARTGVNTTIGRNVQRIVDRARGWDEPAEADVAPPLRDAPPGPATD</sequence>
<dbReference type="EMBL" id="WSEL01000002">
    <property type="protein sequence ID" value="MVQ27912.1"/>
    <property type="molecule type" value="Genomic_DNA"/>
</dbReference>
<dbReference type="AlphaFoldDB" id="A0A6N8IMK5"/>
<feature type="chain" id="PRO_5026695255" description="DUF4148 domain-containing protein" evidence="2">
    <location>
        <begin position="25"/>
        <end position="127"/>
    </location>
</feature>
<name>A0A6N8IMK5_9BURK</name>
<feature type="region of interest" description="Disordered" evidence="1">
    <location>
        <begin position="25"/>
        <end position="127"/>
    </location>
</feature>
<reference evidence="3 4" key="1">
    <citation type="submission" date="2019-12" db="EMBL/GenBank/DDBJ databases">
        <authorList>
            <person name="Huq M.A."/>
        </authorList>
    </citation>
    <scope>NUCLEOTIDE SEQUENCE [LARGE SCALE GENOMIC DNA]</scope>
    <source>
        <strain evidence="3 4">MAH-25</strain>
    </source>
</reference>
<dbReference type="Proteomes" id="UP000469385">
    <property type="component" value="Unassembled WGS sequence"/>
</dbReference>
<evidence type="ECO:0000313" key="3">
    <source>
        <dbReference type="EMBL" id="MVQ27912.1"/>
    </source>
</evidence>
<evidence type="ECO:0000313" key="4">
    <source>
        <dbReference type="Proteomes" id="UP000469385"/>
    </source>
</evidence>
<comment type="caution">
    <text evidence="3">The sequence shown here is derived from an EMBL/GenBank/DDBJ whole genome shotgun (WGS) entry which is preliminary data.</text>
</comment>
<feature type="signal peptide" evidence="2">
    <location>
        <begin position="1"/>
        <end position="24"/>
    </location>
</feature>
<protein>
    <recommendedName>
        <fullName evidence="5">DUF4148 domain-containing protein</fullName>
    </recommendedName>
</protein>
<keyword evidence="4" id="KW-1185">Reference proteome</keyword>
<keyword evidence="2" id="KW-0732">Signal</keyword>
<evidence type="ECO:0000256" key="2">
    <source>
        <dbReference type="SAM" id="SignalP"/>
    </source>
</evidence>
<feature type="compositionally biased region" description="Polar residues" evidence="1">
    <location>
        <begin position="68"/>
        <end position="79"/>
    </location>
</feature>
<feature type="compositionally biased region" description="Pro residues" evidence="1">
    <location>
        <begin position="118"/>
        <end position="127"/>
    </location>
</feature>
<dbReference type="RefSeq" id="WP_157396052.1">
    <property type="nucleotide sequence ID" value="NZ_WSEL01000002.1"/>
</dbReference>
<gene>
    <name evidence="3" type="ORF">GON04_00515</name>
</gene>
<evidence type="ECO:0008006" key="5">
    <source>
        <dbReference type="Google" id="ProtNLM"/>
    </source>
</evidence>
<evidence type="ECO:0000256" key="1">
    <source>
        <dbReference type="SAM" id="MobiDB-lite"/>
    </source>
</evidence>
<organism evidence="3 4">
    <name type="scientific">Ramlibacter pinisoli</name>
    <dbReference type="NCBI Taxonomy" id="2682844"/>
    <lineage>
        <taxon>Bacteria</taxon>
        <taxon>Pseudomonadati</taxon>
        <taxon>Pseudomonadota</taxon>
        <taxon>Betaproteobacteria</taxon>
        <taxon>Burkholderiales</taxon>
        <taxon>Comamonadaceae</taxon>
        <taxon>Ramlibacter</taxon>
    </lineage>
</organism>
<proteinExistence type="predicted"/>
<accession>A0A6N8IMK5</accession>